<name>A0AAE0Z293_9GAST</name>
<reference evidence="3" key="1">
    <citation type="journal article" date="2023" name="G3 (Bethesda)">
        <title>A reference genome for the long-term kleptoplast-retaining sea slug Elysia crispata morphotype clarki.</title>
        <authorList>
            <person name="Eastman K.E."/>
            <person name="Pendleton A.L."/>
            <person name="Shaikh M.A."/>
            <person name="Suttiyut T."/>
            <person name="Ogas R."/>
            <person name="Tomko P."/>
            <person name="Gavelis G."/>
            <person name="Widhalm J.R."/>
            <person name="Wisecaver J.H."/>
        </authorList>
    </citation>
    <scope>NUCLEOTIDE SEQUENCE</scope>
    <source>
        <strain evidence="3">ECLA1</strain>
    </source>
</reference>
<feature type="region of interest" description="Disordered" evidence="2">
    <location>
        <begin position="1"/>
        <end position="20"/>
    </location>
</feature>
<protein>
    <submittedName>
        <fullName evidence="3">Uncharacterized protein</fullName>
    </submittedName>
</protein>
<sequence>MKQICTSTRKGGMDIPRQSSRKRPLDYVYLPPPRNGVNELPPPGTMVAELEALGVKLEDADYKEIKEKYELVKAYEKALRNPKFMVQEIKARDCPIHDRWCSVIEKEAVDDFLVNYVTAARKDYPNVSPFDIYNELSVVFPTVETMDMFQMLNNRRSYKAEDLQWTGHSELYAKVWPELDIQSFLTALIMRVFLQRFDDMPGLFKLFNQLDEKYKEAAAATSLQMTVTTDDDNDAADPGTASEDKAQKKARKNRQRLQREMRTQQQKLLPTYGEIEKRYLDETATLKNAVFNSWYSRVEESAASLGDLRAIQKSMMTMFEYSQSFGMVPYEEVDKKTLRAAKKRNISDPDGTMAVPRCHIPDPYTILVMRNRRTNSYVCWNYRTNKEVKIALDPYGIPFDTKLVQLLKAEYTYAELLRKQNGTHLSDGYILVEKKDEVDTEEVQNALDREAEAADRAAMDKAEEQLWKRQLEDFDRDIKYNESGPGGKPARIVLSGVQRPSRLPYLRGAAAAAAGSKASTKDKLKDPAEELLGSLKRKLTSGERELDNVNRLLRGITSTEDKHIKQAGKKLSDLVESRYEFVKKINKNLDSVTKEIQHISDNIDGESKNDGSFGIIPIRKMVSSMTASFNNVQELVEKLQQSMASVGIDPEATTETDMFREMDTRISAASSTAIQRAQMELRTVLTAVEKTLDHMETIVTNHTSALHPPTSTHERVGVDDVSFSMEYYDDDFSGIIRGANEVTPLDALSGGNNDRGNGRTDELYAEYYSRLKEANDMYVGLKKDYKALVKEFQASQVKTMKELSASAENKAKALDARKVTLLTQKLLAYQSKLNSEGVSKIEALLEKMEEKFESLQMQKEKKQFDMMQKLQSVQTDIQNVLALADSGTADMSNDALEEAVVQSDAVLAQLREDRMAELEKVAEIYREDIKQLQSIIPPMEERVDRRREELKAIILKDLIDTPASGSDEAGSGADAMSMTANEKKTADNIAESIKNTHKFNKKAYETYGTAIEEYRKMLDQVAEEREKILEKARKDDVDRKYKADAARVQREAAIKEHNHMRFLKRYSSIVRSKDDAKRRKLCNGNHNADALTVGRSTPKPQMLVVKDHFRKANIMPTIPERLMKDTHSAIRERWVDFVDNAFPSVTAVDNHGVKTWTTNMDAVMNAVVAPFLKLQYGLIVDGRGFGGTGPMSTTNVKAAFYELCNEFVTDLLLNASSGDYMHLMSVFKPAVDHVAQSVGVVGGSAHGESSASGHVGSR</sequence>
<keyword evidence="1" id="KW-0175">Coiled coil</keyword>
<gene>
    <name evidence="3" type="ORF">RRG08_010267</name>
</gene>
<evidence type="ECO:0000313" key="4">
    <source>
        <dbReference type="Proteomes" id="UP001283361"/>
    </source>
</evidence>
<evidence type="ECO:0000313" key="3">
    <source>
        <dbReference type="EMBL" id="KAK3761543.1"/>
    </source>
</evidence>
<evidence type="ECO:0000256" key="2">
    <source>
        <dbReference type="SAM" id="MobiDB-lite"/>
    </source>
</evidence>
<feature type="coiled-coil region" evidence="1">
    <location>
        <begin position="771"/>
        <end position="865"/>
    </location>
</feature>
<comment type="caution">
    <text evidence="3">The sequence shown here is derived from an EMBL/GenBank/DDBJ whole genome shotgun (WGS) entry which is preliminary data.</text>
</comment>
<dbReference type="AlphaFoldDB" id="A0AAE0Z293"/>
<evidence type="ECO:0000256" key="1">
    <source>
        <dbReference type="SAM" id="Coils"/>
    </source>
</evidence>
<dbReference type="EMBL" id="JAWDGP010004873">
    <property type="protein sequence ID" value="KAK3761543.1"/>
    <property type="molecule type" value="Genomic_DNA"/>
</dbReference>
<feature type="coiled-coil region" evidence="1">
    <location>
        <begin position="893"/>
        <end position="935"/>
    </location>
</feature>
<dbReference type="Proteomes" id="UP001283361">
    <property type="component" value="Unassembled WGS sequence"/>
</dbReference>
<keyword evidence="4" id="KW-1185">Reference proteome</keyword>
<accession>A0AAE0Z293</accession>
<proteinExistence type="predicted"/>
<organism evidence="3 4">
    <name type="scientific">Elysia crispata</name>
    <name type="common">lettuce slug</name>
    <dbReference type="NCBI Taxonomy" id="231223"/>
    <lineage>
        <taxon>Eukaryota</taxon>
        <taxon>Metazoa</taxon>
        <taxon>Spiralia</taxon>
        <taxon>Lophotrochozoa</taxon>
        <taxon>Mollusca</taxon>
        <taxon>Gastropoda</taxon>
        <taxon>Heterobranchia</taxon>
        <taxon>Euthyneura</taxon>
        <taxon>Panpulmonata</taxon>
        <taxon>Sacoglossa</taxon>
        <taxon>Placobranchoidea</taxon>
        <taxon>Plakobranchidae</taxon>
        <taxon>Elysia</taxon>
    </lineage>
</organism>